<feature type="transmembrane region" description="Helical" evidence="1">
    <location>
        <begin position="95"/>
        <end position="115"/>
    </location>
</feature>
<name>A0A5B8W1N7_9SPHI</name>
<feature type="transmembrane region" description="Helical" evidence="1">
    <location>
        <begin position="27"/>
        <end position="49"/>
    </location>
</feature>
<dbReference type="AlphaFoldDB" id="A0A5B8W1N7"/>
<keyword evidence="3" id="KW-1185">Reference proteome</keyword>
<sequence>MLSLLGLLLFSLLISLSGLVLLLTALLLSLLSLLFNPLITLLSGLVLLLTALLPRLFSSLLLFHLLVVWSCVWLRRPVIGLLPRRCNSTVVIYPYKLIIIAFGYLGQSCSVVAVYRSIAARTVGYTLVRVGFAVFGCIYNPRRPGVRCFFYLRPVNINGIVYNPAATIRPAIVTHSVYRHIVIVGNTSYFGNPWAGYIGAVVIYVGIVNNRSLVYNIYHPGVRGIIIVNIGAVNIVLRRAHPIRIGYAVAAAK</sequence>
<reference evidence="2 3" key="1">
    <citation type="journal article" date="2013" name="J. Microbiol.">
        <title>Mucilaginibacter ginsenosidivorax sp. nov., with ginsenoside converting activity isolated from sediment.</title>
        <authorList>
            <person name="Kim J.K."/>
            <person name="Choi T.E."/>
            <person name="Liu Q.M."/>
            <person name="Park H.Y."/>
            <person name="Yi T.H."/>
            <person name="Yoon M.H."/>
            <person name="Kim S.C."/>
            <person name="Im W.T."/>
        </authorList>
    </citation>
    <scope>NUCLEOTIDE SEQUENCE [LARGE SCALE GENOMIC DNA]</scope>
    <source>
        <strain evidence="2 3">KHI28</strain>
    </source>
</reference>
<organism evidence="2 3">
    <name type="scientific">Mucilaginibacter ginsenosidivorax</name>
    <dbReference type="NCBI Taxonomy" id="862126"/>
    <lineage>
        <taxon>Bacteria</taxon>
        <taxon>Pseudomonadati</taxon>
        <taxon>Bacteroidota</taxon>
        <taxon>Sphingobacteriia</taxon>
        <taxon>Sphingobacteriales</taxon>
        <taxon>Sphingobacteriaceae</taxon>
        <taxon>Mucilaginibacter</taxon>
    </lineage>
</organism>
<gene>
    <name evidence="2" type="ORF">FSB76_12595</name>
</gene>
<keyword evidence="1" id="KW-1133">Transmembrane helix</keyword>
<evidence type="ECO:0000313" key="3">
    <source>
        <dbReference type="Proteomes" id="UP000321362"/>
    </source>
</evidence>
<accession>A0A5B8W1N7</accession>
<evidence type="ECO:0000256" key="1">
    <source>
        <dbReference type="SAM" id="Phobius"/>
    </source>
</evidence>
<feature type="transmembrane region" description="Helical" evidence="1">
    <location>
        <begin position="56"/>
        <end position="75"/>
    </location>
</feature>
<feature type="transmembrane region" description="Helical" evidence="1">
    <location>
        <begin position="217"/>
        <end position="237"/>
    </location>
</feature>
<protein>
    <submittedName>
        <fullName evidence="2">Uncharacterized protein</fullName>
    </submittedName>
</protein>
<dbReference type="KEGG" id="mgk:FSB76_12595"/>
<proteinExistence type="predicted"/>
<dbReference type="Proteomes" id="UP000321362">
    <property type="component" value="Chromosome"/>
</dbReference>
<evidence type="ECO:0000313" key="2">
    <source>
        <dbReference type="EMBL" id="QEC76746.1"/>
    </source>
</evidence>
<dbReference type="EMBL" id="CP042437">
    <property type="protein sequence ID" value="QEC76746.1"/>
    <property type="molecule type" value="Genomic_DNA"/>
</dbReference>
<keyword evidence="1" id="KW-0472">Membrane</keyword>
<keyword evidence="1" id="KW-0812">Transmembrane</keyword>